<comment type="caution">
    <text evidence="1">The sequence shown here is derived from an EMBL/GenBank/DDBJ whole genome shotgun (WGS) entry which is preliminary data.</text>
</comment>
<evidence type="ECO:0000313" key="1">
    <source>
        <dbReference type="EMBL" id="OEK04161.1"/>
    </source>
</evidence>
<accession>A0A1E5SYG8</accession>
<proteinExistence type="predicted"/>
<dbReference type="EMBL" id="MDGQ01000005">
    <property type="protein sequence ID" value="OEK04161.1"/>
    <property type="molecule type" value="Genomic_DNA"/>
</dbReference>
<sequence length="372" mass="42880">MLLLVLIVISLGCKSEIGKGLIVYDSFQVNDVLTHQVHKISEPLSPSRIDIIDSLVLMIDYKMEHAFHFYKISDWSYLGGFGKVGDGPDEVKMPRFHGQFVKKNDETFFWVSDFRTYDLKKINLYDLLATGDAVPKVRLKLPPVLTWTYNDIYAISDEEFIGTVEGDVSKEALGVESGRFFSYKSQGDTVTWLPNWPIQETEVDAEKIGYLYSSFSSFNSSTNQVVSSMKFYDRIDLVDVINNSVSTLIQNGNESIKEVDLKDDRYLIPPNAMNYNGFNYATTNYIYQLYNKFSESDSKDFFAGRQNAIPMYELRVFDWSGKAIYKATLDKRRLGRFFVDENTWTMYVINNGREQEEDLIISYQLKDLSLID</sequence>
<keyword evidence="2" id="KW-1185">Reference proteome</keyword>
<gene>
    <name evidence="1" type="ORF">BFP71_11790</name>
</gene>
<dbReference type="Pfam" id="PF15869">
    <property type="entry name" value="TolB_like"/>
    <property type="match status" value="1"/>
</dbReference>
<organism evidence="1 2">
    <name type="scientific">Roseivirga misakiensis</name>
    <dbReference type="NCBI Taxonomy" id="1563681"/>
    <lineage>
        <taxon>Bacteria</taxon>
        <taxon>Pseudomonadati</taxon>
        <taxon>Bacteroidota</taxon>
        <taxon>Cytophagia</taxon>
        <taxon>Cytophagales</taxon>
        <taxon>Roseivirgaceae</taxon>
        <taxon>Roseivirga</taxon>
    </lineage>
</organism>
<evidence type="ECO:0000313" key="2">
    <source>
        <dbReference type="Proteomes" id="UP000095552"/>
    </source>
</evidence>
<dbReference type="AlphaFoldDB" id="A0A1E5SYG8"/>
<name>A0A1E5SYG8_9BACT</name>
<dbReference type="STRING" id="1563681.BFP71_11790"/>
<evidence type="ECO:0008006" key="3">
    <source>
        <dbReference type="Google" id="ProtNLM"/>
    </source>
</evidence>
<protein>
    <recommendedName>
        <fullName evidence="3">DUF4221 domain-containing protein</fullName>
    </recommendedName>
</protein>
<dbReference type="Proteomes" id="UP000095552">
    <property type="component" value="Unassembled WGS sequence"/>
</dbReference>
<reference evidence="1 2" key="1">
    <citation type="submission" date="2016-08" db="EMBL/GenBank/DDBJ databases">
        <title>Draft genome of Fabibacter sp. strain SK-8.</title>
        <authorList>
            <person name="Wong S.-K."/>
            <person name="Hamasaki K."/>
            <person name="Yoshizawa S."/>
        </authorList>
    </citation>
    <scope>NUCLEOTIDE SEQUENCE [LARGE SCALE GENOMIC DNA]</scope>
    <source>
        <strain evidence="1 2">SK-8</strain>
    </source>
</reference>